<accession>A0A210QWY8</accession>
<feature type="region of interest" description="Disordered" evidence="1">
    <location>
        <begin position="1"/>
        <end position="86"/>
    </location>
</feature>
<dbReference type="OrthoDB" id="120976at2759"/>
<proteinExistence type="predicted"/>
<dbReference type="InterPro" id="IPR001611">
    <property type="entry name" value="Leu-rich_rpt"/>
</dbReference>
<dbReference type="Proteomes" id="UP000242188">
    <property type="component" value="Unassembled WGS sequence"/>
</dbReference>
<feature type="compositionally biased region" description="Polar residues" evidence="1">
    <location>
        <begin position="39"/>
        <end position="48"/>
    </location>
</feature>
<dbReference type="Pfam" id="PF13516">
    <property type="entry name" value="LRR_6"/>
    <property type="match status" value="6"/>
</dbReference>
<feature type="compositionally biased region" description="Low complexity" evidence="1">
    <location>
        <begin position="68"/>
        <end position="83"/>
    </location>
</feature>
<dbReference type="AlphaFoldDB" id="A0A210QWY8"/>
<dbReference type="InterPro" id="IPR032675">
    <property type="entry name" value="LRR_dom_sf"/>
</dbReference>
<dbReference type="SUPFAM" id="SSF52047">
    <property type="entry name" value="RNI-like"/>
    <property type="match status" value="1"/>
</dbReference>
<reference evidence="2 3" key="1">
    <citation type="journal article" date="2017" name="Nat. Ecol. Evol.">
        <title>Scallop genome provides insights into evolution of bilaterian karyotype and development.</title>
        <authorList>
            <person name="Wang S."/>
            <person name="Zhang J."/>
            <person name="Jiao W."/>
            <person name="Li J."/>
            <person name="Xun X."/>
            <person name="Sun Y."/>
            <person name="Guo X."/>
            <person name="Huan P."/>
            <person name="Dong B."/>
            <person name="Zhang L."/>
            <person name="Hu X."/>
            <person name="Sun X."/>
            <person name="Wang J."/>
            <person name="Zhao C."/>
            <person name="Wang Y."/>
            <person name="Wang D."/>
            <person name="Huang X."/>
            <person name="Wang R."/>
            <person name="Lv J."/>
            <person name="Li Y."/>
            <person name="Zhang Z."/>
            <person name="Liu B."/>
            <person name="Lu W."/>
            <person name="Hui Y."/>
            <person name="Liang J."/>
            <person name="Zhou Z."/>
            <person name="Hou R."/>
            <person name="Li X."/>
            <person name="Liu Y."/>
            <person name="Li H."/>
            <person name="Ning X."/>
            <person name="Lin Y."/>
            <person name="Zhao L."/>
            <person name="Xing Q."/>
            <person name="Dou J."/>
            <person name="Li Y."/>
            <person name="Mao J."/>
            <person name="Guo H."/>
            <person name="Dou H."/>
            <person name="Li T."/>
            <person name="Mu C."/>
            <person name="Jiang W."/>
            <person name="Fu Q."/>
            <person name="Fu X."/>
            <person name="Miao Y."/>
            <person name="Liu J."/>
            <person name="Yu Q."/>
            <person name="Li R."/>
            <person name="Liao H."/>
            <person name="Li X."/>
            <person name="Kong Y."/>
            <person name="Jiang Z."/>
            <person name="Chourrout D."/>
            <person name="Li R."/>
            <person name="Bao Z."/>
        </authorList>
    </citation>
    <scope>NUCLEOTIDE SEQUENCE [LARGE SCALE GENOMIC DNA]</scope>
    <source>
        <strain evidence="2 3">PY_sf001</strain>
    </source>
</reference>
<evidence type="ECO:0000313" key="2">
    <source>
        <dbReference type="EMBL" id="OWF53289.1"/>
    </source>
</evidence>
<feature type="region of interest" description="Disordered" evidence="1">
    <location>
        <begin position="584"/>
        <end position="620"/>
    </location>
</feature>
<dbReference type="InterPro" id="IPR052394">
    <property type="entry name" value="LRR-containing"/>
</dbReference>
<dbReference type="PANTHER" id="PTHR24114">
    <property type="entry name" value="LEUCINE RICH REPEAT FAMILY PROTEIN"/>
    <property type="match status" value="1"/>
</dbReference>
<dbReference type="EMBL" id="NEDP02001434">
    <property type="protein sequence ID" value="OWF53289.1"/>
    <property type="molecule type" value="Genomic_DNA"/>
</dbReference>
<dbReference type="PANTHER" id="PTHR24114:SF2">
    <property type="entry name" value="F-BOX DOMAIN-CONTAINING PROTEIN-RELATED"/>
    <property type="match status" value="1"/>
</dbReference>
<name>A0A210QWY8_MIZYE</name>
<evidence type="ECO:0000313" key="3">
    <source>
        <dbReference type="Proteomes" id="UP000242188"/>
    </source>
</evidence>
<dbReference type="STRING" id="6573.A0A210QWY8"/>
<dbReference type="SMART" id="SM00368">
    <property type="entry name" value="LRR_RI"/>
    <property type="match status" value="7"/>
</dbReference>
<sequence>MDRAFQCRSPSASITPSLPSINRPTSLNLKSERSFGSGKHSNSNNVKLPNSAKMRKKISNGMEQSFPSNSKNSDRNSPSSSLSKTSAEIRKTAWTNRKVLDDEVYEEKKERLLRTSKLKKDLEVYFDVETPSRLAERTWVASDDEDYDTDLDTDLGIELVIDERTKQIKDDGEFPEYKNLCRKYKTVPNKYFIRHSVDDVLTMRHRYLSPKDCRAMGWEMENHSTFKKLDLEDNGLGPKQMIALAEMLLKNKYVMEVNLSNNPMGSFGSNITKTILLNNSHIAKVDLTGNGFGKQGGENFAEVIETNVYLKEIRLGKNKIEDAGAMAIGRALETNVTLEYLDLSWNKIGKTGAAKIATGIKVNSTLKTLILSMNGLGNTGCQHIMEGLRGNEALTTVDLSANRITDDAVESISRVLPYHRSLVSLKLSHNHLSADGAFRILKPLTSRFKKKLSYLELDGTDVNSDLMQLIENLNARRGLIISIKRPPSRRARTLDQLTRVLSAICRFLIKERLDIKTVFPDLEKEREEAYSTYDIIEIIRNCGEEFNRTQVTELRKICKVLRHRTLLLKEFEQVYDLVLTGRDPTSEEPLRTPFAGKRRGGQLVSLPRRDPNEPGQLTLSSVAPGVRFQ</sequence>
<organism evidence="2 3">
    <name type="scientific">Mizuhopecten yessoensis</name>
    <name type="common">Japanese scallop</name>
    <name type="synonym">Patinopecten yessoensis</name>
    <dbReference type="NCBI Taxonomy" id="6573"/>
    <lineage>
        <taxon>Eukaryota</taxon>
        <taxon>Metazoa</taxon>
        <taxon>Spiralia</taxon>
        <taxon>Lophotrochozoa</taxon>
        <taxon>Mollusca</taxon>
        <taxon>Bivalvia</taxon>
        <taxon>Autobranchia</taxon>
        <taxon>Pteriomorphia</taxon>
        <taxon>Pectinida</taxon>
        <taxon>Pectinoidea</taxon>
        <taxon>Pectinidae</taxon>
        <taxon>Mizuhopecten</taxon>
    </lineage>
</organism>
<keyword evidence="3" id="KW-1185">Reference proteome</keyword>
<dbReference type="Gene3D" id="3.80.10.10">
    <property type="entry name" value="Ribonuclease Inhibitor"/>
    <property type="match status" value="3"/>
</dbReference>
<protein>
    <submittedName>
        <fullName evidence="2">Uncharacterized protein</fullName>
    </submittedName>
</protein>
<evidence type="ECO:0000256" key="1">
    <source>
        <dbReference type="SAM" id="MobiDB-lite"/>
    </source>
</evidence>
<comment type="caution">
    <text evidence="2">The sequence shown here is derived from an EMBL/GenBank/DDBJ whole genome shotgun (WGS) entry which is preliminary data.</text>
</comment>
<gene>
    <name evidence="2" type="ORF">KP79_PYT10976</name>
</gene>
<feature type="compositionally biased region" description="Polar residues" evidence="1">
    <location>
        <begin position="8"/>
        <end position="29"/>
    </location>
</feature>